<feature type="transmembrane region" description="Helical" evidence="1">
    <location>
        <begin position="17"/>
        <end position="40"/>
    </location>
</feature>
<organism evidence="2 3">
    <name type="scientific">Trichosporon asahii var. asahii (strain CBS 8904)</name>
    <name type="common">Yeast</name>
    <dbReference type="NCBI Taxonomy" id="1220162"/>
    <lineage>
        <taxon>Eukaryota</taxon>
        <taxon>Fungi</taxon>
        <taxon>Dikarya</taxon>
        <taxon>Basidiomycota</taxon>
        <taxon>Agaricomycotina</taxon>
        <taxon>Tremellomycetes</taxon>
        <taxon>Trichosporonales</taxon>
        <taxon>Trichosporonaceae</taxon>
        <taxon>Trichosporon</taxon>
    </lineage>
</organism>
<evidence type="ECO:0000313" key="3">
    <source>
        <dbReference type="Proteomes" id="UP000006757"/>
    </source>
</evidence>
<evidence type="ECO:0000313" key="2">
    <source>
        <dbReference type="EMBL" id="EKC97875.1"/>
    </source>
</evidence>
<keyword evidence="1" id="KW-1133">Transmembrane helix</keyword>
<dbReference type="Proteomes" id="UP000006757">
    <property type="component" value="Unassembled WGS sequence"/>
</dbReference>
<comment type="caution">
    <text evidence="2">The sequence shown here is derived from an EMBL/GenBank/DDBJ whole genome shotgun (WGS) entry which is preliminary data.</text>
</comment>
<feature type="transmembrane region" description="Helical" evidence="1">
    <location>
        <begin position="114"/>
        <end position="133"/>
    </location>
</feature>
<dbReference type="AlphaFoldDB" id="K1VAP7"/>
<dbReference type="HOGENOM" id="CLU_1741862_0_0_1"/>
<sequence length="178" mass="19575">MKSTSPSSRTQHARAQVWVYGVLALVALGALGVSVADIAVSRVRQQRLGGEEYYPGWQHLIMTAVWAALLAPQTFMLHISSVLIDTPPRHRADPSFIVLATHKRSPLNRIRVDLALLAFFFLLGIAPLTWWGMATRQWFEPYGDDLVLWGSLLGQPSMSSYRDSETGSAPSPSGVISS</sequence>
<protein>
    <submittedName>
        <fullName evidence="2">Uncharacterized protein</fullName>
    </submittedName>
</protein>
<dbReference type="EMBL" id="AMBO01000401">
    <property type="protein sequence ID" value="EKC97875.1"/>
    <property type="molecule type" value="Genomic_DNA"/>
</dbReference>
<keyword evidence="3" id="KW-1185">Reference proteome</keyword>
<keyword evidence="1" id="KW-0812">Transmembrane</keyword>
<name>K1VAP7_TRIAC</name>
<proteinExistence type="predicted"/>
<keyword evidence="1" id="KW-0472">Membrane</keyword>
<dbReference type="InParanoid" id="K1VAP7"/>
<gene>
    <name evidence="2" type="ORF">A1Q2_07878</name>
</gene>
<evidence type="ECO:0000256" key="1">
    <source>
        <dbReference type="SAM" id="Phobius"/>
    </source>
</evidence>
<feature type="transmembrane region" description="Helical" evidence="1">
    <location>
        <begin position="60"/>
        <end position="84"/>
    </location>
</feature>
<accession>K1VAP7</accession>
<reference evidence="2 3" key="1">
    <citation type="journal article" date="2012" name="Eukaryot. Cell">
        <title>Genome sequence of the Trichosporon asahii environmental strain CBS 8904.</title>
        <authorList>
            <person name="Yang R.Y."/>
            <person name="Li H.T."/>
            <person name="Zhu H."/>
            <person name="Zhou G.P."/>
            <person name="Wang M."/>
            <person name="Wang L."/>
        </authorList>
    </citation>
    <scope>NUCLEOTIDE SEQUENCE [LARGE SCALE GENOMIC DNA]</scope>
    <source>
        <strain evidence="2 3">CBS 8904</strain>
    </source>
</reference>